<gene>
    <name evidence="1" type="ORF">S12H4_03150</name>
</gene>
<protein>
    <submittedName>
        <fullName evidence="1">Uncharacterized protein</fullName>
    </submittedName>
</protein>
<dbReference type="EMBL" id="BARW01000857">
    <property type="protein sequence ID" value="GAI70341.1"/>
    <property type="molecule type" value="Genomic_DNA"/>
</dbReference>
<organism evidence="1">
    <name type="scientific">marine sediment metagenome</name>
    <dbReference type="NCBI Taxonomy" id="412755"/>
    <lineage>
        <taxon>unclassified sequences</taxon>
        <taxon>metagenomes</taxon>
        <taxon>ecological metagenomes</taxon>
    </lineage>
</organism>
<sequence>MIQLEVISPSTKPAGPSTELLSVGASVPIGTEGKIHIVGRNDTPTPQEMGCEWVVKDPDGKVVEEHTNDWAGWPWPTDVDPDDTHEFISFLDEGFDLNKEGTYTIAQLQPRYGHCAQSARQDESPIAEDAQAYLGLLVWLMGQLSF</sequence>
<accession>X1RTP8</accession>
<evidence type="ECO:0000313" key="1">
    <source>
        <dbReference type="EMBL" id="GAI70341.1"/>
    </source>
</evidence>
<name>X1RTP8_9ZZZZ</name>
<comment type="caution">
    <text evidence="1">The sequence shown here is derived from an EMBL/GenBank/DDBJ whole genome shotgun (WGS) entry which is preliminary data.</text>
</comment>
<reference evidence="1" key="1">
    <citation type="journal article" date="2014" name="Front. Microbiol.">
        <title>High frequency of phylogenetically diverse reductive dehalogenase-homologous genes in deep subseafloor sedimentary metagenomes.</title>
        <authorList>
            <person name="Kawai M."/>
            <person name="Futagami T."/>
            <person name="Toyoda A."/>
            <person name="Takaki Y."/>
            <person name="Nishi S."/>
            <person name="Hori S."/>
            <person name="Arai W."/>
            <person name="Tsubouchi T."/>
            <person name="Morono Y."/>
            <person name="Uchiyama I."/>
            <person name="Ito T."/>
            <person name="Fujiyama A."/>
            <person name="Inagaki F."/>
            <person name="Takami H."/>
        </authorList>
    </citation>
    <scope>NUCLEOTIDE SEQUENCE</scope>
    <source>
        <strain evidence="1">Expedition CK06-06</strain>
    </source>
</reference>
<proteinExistence type="predicted"/>
<dbReference type="AlphaFoldDB" id="X1RTP8"/>